<accession>A0A372EDM6</accession>
<organism evidence="2 3">
    <name type="scientific">Hydrogenophaga borbori</name>
    <dbReference type="NCBI Taxonomy" id="2294117"/>
    <lineage>
        <taxon>Bacteria</taxon>
        <taxon>Pseudomonadati</taxon>
        <taxon>Pseudomonadota</taxon>
        <taxon>Betaproteobacteria</taxon>
        <taxon>Burkholderiales</taxon>
        <taxon>Comamonadaceae</taxon>
        <taxon>Hydrogenophaga</taxon>
    </lineage>
</organism>
<evidence type="ECO:0000313" key="3">
    <source>
        <dbReference type="Proteomes" id="UP000261931"/>
    </source>
</evidence>
<evidence type="ECO:0000313" key="2">
    <source>
        <dbReference type="EMBL" id="RFP75510.1"/>
    </source>
</evidence>
<keyword evidence="3" id="KW-1185">Reference proteome</keyword>
<evidence type="ECO:0000256" key="1">
    <source>
        <dbReference type="SAM" id="SignalP"/>
    </source>
</evidence>
<proteinExistence type="predicted"/>
<dbReference type="EMBL" id="QVLS01000022">
    <property type="protein sequence ID" value="RFP75510.1"/>
    <property type="molecule type" value="Genomic_DNA"/>
</dbReference>
<feature type="chain" id="PRO_5016927257" description="Lipoprotein" evidence="1">
    <location>
        <begin position="26"/>
        <end position="82"/>
    </location>
</feature>
<sequence length="82" mass="9216">MLLTDRPRRLTLMAAALASSALLSACDTLDEWSAEEYQHKCESLGIHPGSPSYEPCILQQQKLDEEGIQHSMDRAAQQKHHK</sequence>
<reference evidence="2 3" key="1">
    <citation type="submission" date="2018-08" db="EMBL/GenBank/DDBJ databases">
        <title>Hydrogenophaga sp. LA-38 isolated from sludge.</title>
        <authorList>
            <person name="Im W.-T."/>
        </authorList>
    </citation>
    <scope>NUCLEOTIDE SEQUENCE [LARGE SCALE GENOMIC DNA]</scope>
    <source>
        <strain evidence="2 3">LA-38</strain>
    </source>
</reference>
<feature type="signal peptide" evidence="1">
    <location>
        <begin position="1"/>
        <end position="25"/>
    </location>
</feature>
<gene>
    <name evidence="2" type="ORF">DY262_21320</name>
</gene>
<keyword evidence="1" id="KW-0732">Signal</keyword>
<evidence type="ECO:0008006" key="4">
    <source>
        <dbReference type="Google" id="ProtNLM"/>
    </source>
</evidence>
<protein>
    <recommendedName>
        <fullName evidence="4">Lipoprotein</fullName>
    </recommendedName>
</protein>
<dbReference type="RefSeq" id="WP_116961059.1">
    <property type="nucleotide sequence ID" value="NZ_QVLS01000022.1"/>
</dbReference>
<name>A0A372EDM6_9BURK</name>
<dbReference type="Proteomes" id="UP000261931">
    <property type="component" value="Unassembled WGS sequence"/>
</dbReference>
<comment type="caution">
    <text evidence="2">The sequence shown here is derived from an EMBL/GenBank/DDBJ whole genome shotgun (WGS) entry which is preliminary data.</text>
</comment>
<dbReference type="AlphaFoldDB" id="A0A372EDM6"/>
<dbReference type="PROSITE" id="PS51257">
    <property type="entry name" value="PROKAR_LIPOPROTEIN"/>
    <property type="match status" value="1"/>
</dbReference>